<name>A0A8S1SPF7_PAROT</name>
<dbReference type="GO" id="GO:0004672">
    <property type="term" value="F:protein kinase activity"/>
    <property type="evidence" value="ECO:0007669"/>
    <property type="project" value="InterPro"/>
</dbReference>
<feature type="domain" description="Protein kinase" evidence="1">
    <location>
        <begin position="1"/>
        <end position="193"/>
    </location>
</feature>
<sequence length="193" mass="23010">MAIPCIKKLNKIKFGEFLGQLRIYIIKIYQESLFYGDEERKSFYKEISVTRQLQTDLATRFYDLFESPDQIYVIVENLPPYTFQEYVQMNPFFSEERLPRPFLEQLKQLPIFILRKSCIETQNQTNLSLDNWKIQIVLSLTDFKLAEFYDDEGSYLQQRCGTVEYEVPEVLADQNYDLECDVYCVGILLFIHK</sequence>
<dbReference type="EMBL" id="CAJJDP010000015">
    <property type="protein sequence ID" value="CAD8143391.1"/>
    <property type="molecule type" value="Genomic_DNA"/>
</dbReference>
<accession>A0A8S1SPF7</accession>
<evidence type="ECO:0000259" key="1">
    <source>
        <dbReference type="PROSITE" id="PS50011"/>
    </source>
</evidence>
<dbReference type="PANTHER" id="PTHR24347">
    <property type="entry name" value="SERINE/THREONINE-PROTEIN KINASE"/>
    <property type="match status" value="1"/>
</dbReference>
<organism evidence="2 3">
    <name type="scientific">Paramecium octaurelia</name>
    <dbReference type="NCBI Taxonomy" id="43137"/>
    <lineage>
        <taxon>Eukaryota</taxon>
        <taxon>Sar</taxon>
        <taxon>Alveolata</taxon>
        <taxon>Ciliophora</taxon>
        <taxon>Intramacronucleata</taxon>
        <taxon>Oligohymenophorea</taxon>
        <taxon>Peniculida</taxon>
        <taxon>Parameciidae</taxon>
        <taxon>Paramecium</taxon>
    </lineage>
</organism>
<evidence type="ECO:0000313" key="2">
    <source>
        <dbReference type="EMBL" id="CAD8143391.1"/>
    </source>
</evidence>
<dbReference type="Proteomes" id="UP000683925">
    <property type="component" value="Unassembled WGS sequence"/>
</dbReference>
<dbReference type="GO" id="GO:0005524">
    <property type="term" value="F:ATP binding"/>
    <property type="evidence" value="ECO:0007669"/>
    <property type="project" value="InterPro"/>
</dbReference>
<comment type="caution">
    <text evidence="2">The sequence shown here is derived from an EMBL/GenBank/DDBJ whole genome shotgun (WGS) entry which is preliminary data.</text>
</comment>
<reference evidence="2" key="1">
    <citation type="submission" date="2021-01" db="EMBL/GenBank/DDBJ databases">
        <authorList>
            <consortium name="Genoscope - CEA"/>
            <person name="William W."/>
        </authorList>
    </citation>
    <scope>NUCLEOTIDE SEQUENCE</scope>
</reference>
<proteinExistence type="predicted"/>
<gene>
    <name evidence="2" type="ORF">POCTA_138.1.T0150012</name>
</gene>
<protein>
    <recommendedName>
        <fullName evidence="1">Protein kinase domain-containing protein</fullName>
    </recommendedName>
</protein>
<dbReference type="Pfam" id="PF00069">
    <property type="entry name" value="Pkinase"/>
    <property type="match status" value="1"/>
</dbReference>
<keyword evidence="3" id="KW-1185">Reference proteome</keyword>
<dbReference type="InterPro" id="IPR000719">
    <property type="entry name" value="Prot_kinase_dom"/>
</dbReference>
<dbReference type="PROSITE" id="PS50011">
    <property type="entry name" value="PROTEIN_KINASE_DOM"/>
    <property type="match status" value="1"/>
</dbReference>
<evidence type="ECO:0000313" key="3">
    <source>
        <dbReference type="Proteomes" id="UP000683925"/>
    </source>
</evidence>
<dbReference type="AlphaFoldDB" id="A0A8S1SPF7"/>